<dbReference type="AlphaFoldDB" id="A0A0E9Q6G2"/>
<dbReference type="EMBL" id="GBXM01096662">
    <property type="protein sequence ID" value="JAH11915.1"/>
    <property type="molecule type" value="Transcribed_RNA"/>
</dbReference>
<reference evidence="1" key="2">
    <citation type="journal article" date="2015" name="Fish Shellfish Immunol.">
        <title>Early steps in the European eel (Anguilla anguilla)-Vibrio vulnificus interaction in the gills: Role of the RtxA13 toxin.</title>
        <authorList>
            <person name="Callol A."/>
            <person name="Pajuelo D."/>
            <person name="Ebbesson L."/>
            <person name="Teles M."/>
            <person name="MacKenzie S."/>
            <person name="Amaro C."/>
        </authorList>
    </citation>
    <scope>NUCLEOTIDE SEQUENCE</scope>
</reference>
<reference evidence="1" key="1">
    <citation type="submission" date="2014-11" db="EMBL/GenBank/DDBJ databases">
        <authorList>
            <person name="Amaro Gonzalez C."/>
        </authorList>
    </citation>
    <scope>NUCLEOTIDE SEQUENCE</scope>
</reference>
<accession>A0A0E9Q6G2</accession>
<proteinExistence type="predicted"/>
<evidence type="ECO:0000313" key="1">
    <source>
        <dbReference type="EMBL" id="JAH11915.1"/>
    </source>
</evidence>
<protein>
    <submittedName>
        <fullName evidence="1">Uncharacterized protein</fullName>
    </submittedName>
</protein>
<organism evidence="1">
    <name type="scientific">Anguilla anguilla</name>
    <name type="common">European freshwater eel</name>
    <name type="synonym">Muraena anguilla</name>
    <dbReference type="NCBI Taxonomy" id="7936"/>
    <lineage>
        <taxon>Eukaryota</taxon>
        <taxon>Metazoa</taxon>
        <taxon>Chordata</taxon>
        <taxon>Craniata</taxon>
        <taxon>Vertebrata</taxon>
        <taxon>Euteleostomi</taxon>
        <taxon>Actinopterygii</taxon>
        <taxon>Neopterygii</taxon>
        <taxon>Teleostei</taxon>
        <taxon>Anguilliformes</taxon>
        <taxon>Anguillidae</taxon>
        <taxon>Anguilla</taxon>
    </lineage>
</organism>
<sequence length="41" mass="4859">MQITAQNLDCFHLSHLYPSEFHSIMSLAYCRMKCRCCICFI</sequence>
<name>A0A0E9Q6G2_ANGAN</name>